<accession>A0ABT8HL68</accession>
<dbReference type="RefSeq" id="WP_133167717.1">
    <property type="nucleotide sequence ID" value="NZ_CP070380.1"/>
</dbReference>
<feature type="transmembrane region" description="Helical" evidence="2">
    <location>
        <begin position="26"/>
        <end position="45"/>
    </location>
</feature>
<keyword evidence="2" id="KW-0472">Membrane</keyword>
<keyword evidence="2" id="KW-0812">Transmembrane</keyword>
<keyword evidence="2" id="KW-1133">Transmembrane helix</keyword>
<evidence type="ECO:0000313" key="4">
    <source>
        <dbReference type="Proteomes" id="UP001172687"/>
    </source>
</evidence>
<sequence length="295" mass="31752">MSDSAQPSTPPPQRQDGSRSRWTHPLTLAIIPAVASVIVGVFAIFPRPDPAPPDESSSAAATHEDGISFRLEPDLEEYSGGWQVVFDGPLPSTDDYPPGKPRYADVYSWAKTRGAIDVDESHLRLLLQNDGAERVTIRSINAVVTSRKAPLLTTYVMSPGAGTNEIVALGFNLDDGDLVSAQPDVEPKSAEAEADLPFFSTKNITLDPGESTDVKITTRTTECLCLYKFEIEVVKPDSTATLEIGDESGGPLAISAHVPRYANRYENGMLACGEYGLFYVEATSSGRMADCSRPA</sequence>
<name>A0ABT8HL68_MYCAO</name>
<gene>
    <name evidence="3" type="ORF">QYF68_24930</name>
</gene>
<keyword evidence="4" id="KW-1185">Reference proteome</keyword>
<evidence type="ECO:0000256" key="2">
    <source>
        <dbReference type="SAM" id="Phobius"/>
    </source>
</evidence>
<dbReference type="Proteomes" id="UP001172687">
    <property type="component" value="Unassembled WGS sequence"/>
</dbReference>
<organism evidence="3 4">
    <name type="scientific">Mycolicibacterium austroafricanum</name>
    <name type="common">Mycobacterium austroafricanum</name>
    <dbReference type="NCBI Taxonomy" id="39687"/>
    <lineage>
        <taxon>Bacteria</taxon>
        <taxon>Bacillati</taxon>
        <taxon>Actinomycetota</taxon>
        <taxon>Actinomycetes</taxon>
        <taxon>Mycobacteriales</taxon>
        <taxon>Mycobacteriaceae</taxon>
        <taxon>Mycolicibacterium</taxon>
    </lineage>
</organism>
<reference evidence="3" key="1">
    <citation type="submission" date="2023-07" db="EMBL/GenBank/DDBJ databases">
        <title>Degradation of tert-butanol by M. austroafricanum TBA100.</title>
        <authorList>
            <person name="Helbich S."/>
            <person name="Vainshtein Y."/>
        </authorList>
    </citation>
    <scope>NUCLEOTIDE SEQUENCE</scope>
    <source>
        <strain evidence="3">TBA100</strain>
    </source>
</reference>
<dbReference type="EMBL" id="JAUHTC010000085">
    <property type="protein sequence ID" value="MDN4521042.1"/>
    <property type="molecule type" value="Genomic_DNA"/>
</dbReference>
<comment type="caution">
    <text evidence="3">The sequence shown here is derived from an EMBL/GenBank/DDBJ whole genome shotgun (WGS) entry which is preliminary data.</text>
</comment>
<feature type="region of interest" description="Disordered" evidence="1">
    <location>
        <begin position="1"/>
        <end position="20"/>
    </location>
</feature>
<evidence type="ECO:0000256" key="1">
    <source>
        <dbReference type="SAM" id="MobiDB-lite"/>
    </source>
</evidence>
<protein>
    <submittedName>
        <fullName evidence="3">Uncharacterized protein</fullName>
    </submittedName>
</protein>
<proteinExistence type="predicted"/>
<evidence type="ECO:0000313" key="3">
    <source>
        <dbReference type="EMBL" id="MDN4521042.1"/>
    </source>
</evidence>